<dbReference type="RefSeq" id="WP_074983542.1">
    <property type="nucleotide sequence ID" value="NZ_FOLS01000028.1"/>
</dbReference>
<keyword evidence="2" id="KW-1185">Reference proteome</keyword>
<gene>
    <name evidence="1" type="ORF">SAMN05216577_12832</name>
</gene>
<dbReference type="AlphaFoldDB" id="A0AAQ1KJ37"/>
<dbReference type="Pfam" id="PF02924">
    <property type="entry name" value="HDPD"/>
    <property type="match status" value="1"/>
</dbReference>
<dbReference type="SUPFAM" id="SSF51274">
    <property type="entry name" value="Head decoration protein D (gpD, major capsid protein D)"/>
    <property type="match status" value="1"/>
</dbReference>
<protein>
    <submittedName>
        <fullName evidence="1">Bacteriophage lambda head decoration protein D</fullName>
    </submittedName>
</protein>
<comment type="caution">
    <text evidence="1">The sequence shown here is derived from an EMBL/GenBank/DDBJ whole genome shotgun (WGS) entry which is preliminary data.</text>
</comment>
<accession>A0AAQ1KJ37</accession>
<reference evidence="1 2" key="1">
    <citation type="submission" date="2016-10" db="EMBL/GenBank/DDBJ databases">
        <authorList>
            <person name="Varghese N."/>
            <person name="Submissions S."/>
        </authorList>
    </citation>
    <scope>NUCLEOTIDE SEQUENCE [LARGE SCALE GENOMIC DNA]</scope>
    <source>
        <strain evidence="1 2">LMG 18378</strain>
    </source>
</reference>
<proteinExistence type="predicted"/>
<dbReference type="Gene3D" id="2.40.300.10">
    <property type="entry name" value="Head decoration protein D"/>
    <property type="match status" value="1"/>
</dbReference>
<name>A0AAQ1KJ37_9PSED</name>
<evidence type="ECO:0000313" key="2">
    <source>
        <dbReference type="Proteomes" id="UP000183385"/>
    </source>
</evidence>
<dbReference type="EMBL" id="FOLS01000028">
    <property type="protein sequence ID" value="SFD52329.1"/>
    <property type="molecule type" value="Genomic_DNA"/>
</dbReference>
<dbReference type="InterPro" id="IPR004195">
    <property type="entry name" value="Head_decoration_D"/>
</dbReference>
<sequence length="128" mass="13610">MTEFLAGSNRMNFPQPPQLFAGSLEVTTNRRQVADNLKFQQYEVIAIVADKIVKFDPEGDDGSEVAAGIIANSVDTTTATGVAGQWSGFYTGGDFNHAALVWPAALTTLAQRRAVFATTATIAISSVL</sequence>
<dbReference type="Proteomes" id="UP000183385">
    <property type="component" value="Unassembled WGS sequence"/>
</dbReference>
<organism evidence="1 2">
    <name type="scientific">Pseudomonas citronellolis</name>
    <dbReference type="NCBI Taxonomy" id="53408"/>
    <lineage>
        <taxon>Bacteria</taxon>
        <taxon>Pseudomonadati</taxon>
        <taxon>Pseudomonadota</taxon>
        <taxon>Gammaproteobacteria</taxon>
        <taxon>Pseudomonadales</taxon>
        <taxon>Pseudomonadaceae</taxon>
        <taxon>Pseudomonas</taxon>
    </lineage>
</organism>
<dbReference type="InterPro" id="IPR036630">
    <property type="entry name" value="Head_decoration_D_sf"/>
</dbReference>
<evidence type="ECO:0000313" key="1">
    <source>
        <dbReference type="EMBL" id="SFD52329.1"/>
    </source>
</evidence>